<comment type="similarity">
    <text evidence="1">Belongs to the small GTPase superfamily. Rab family.</text>
</comment>
<dbReference type="PRINTS" id="PR00449">
    <property type="entry name" value="RASTRNSFRMNG"/>
</dbReference>
<protein>
    <recommendedName>
        <fullName evidence="3">RNA-editing substrate-binding complex 6 protein domain-containing protein</fullName>
    </recommendedName>
</protein>
<gene>
    <name evidence="4" type="ORF">PCOR1329_LOCUS33382</name>
</gene>
<feature type="region of interest" description="Disordered" evidence="2">
    <location>
        <begin position="79"/>
        <end position="112"/>
    </location>
</feature>
<feature type="non-terminal residue" evidence="4">
    <location>
        <position position="586"/>
    </location>
</feature>
<evidence type="ECO:0000256" key="2">
    <source>
        <dbReference type="SAM" id="MobiDB-lite"/>
    </source>
</evidence>
<evidence type="ECO:0000256" key="1">
    <source>
        <dbReference type="ARBA" id="ARBA00006270"/>
    </source>
</evidence>
<dbReference type="EMBL" id="CAUYUJ010014002">
    <property type="protein sequence ID" value="CAK0837090.1"/>
    <property type="molecule type" value="Genomic_DNA"/>
</dbReference>
<dbReference type="PANTHER" id="PTHR47979">
    <property type="entry name" value="DRAB11-RELATED"/>
    <property type="match status" value="1"/>
</dbReference>
<dbReference type="InterPro" id="IPR058917">
    <property type="entry name" value="RESC6_dom"/>
</dbReference>
<dbReference type="Pfam" id="PF26188">
    <property type="entry name" value="RESC6"/>
    <property type="match status" value="1"/>
</dbReference>
<dbReference type="SUPFAM" id="SSF52540">
    <property type="entry name" value="P-loop containing nucleoside triphosphate hydrolases"/>
    <property type="match status" value="1"/>
</dbReference>
<name>A0ABN9SWZ8_9DINO</name>
<dbReference type="InterPro" id="IPR027417">
    <property type="entry name" value="P-loop_NTPase"/>
</dbReference>
<dbReference type="Proteomes" id="UP001189429">
    <property type="component" value="Unassembled WGS sequence"/>
</dbReference>
<feature type="compositionally biased region" description="Basic residues" evidence="2">
    <location>
        <begin position="80"/>
        <end position="89"/>
    </location>
</feature>
<dbReference type="InterPro" id="IPR050209">
    <property type="entry name" value="Rab_GTPases_membrane_traffic"/>
</dbReference>
<dbReference type="NCBIfam" id="TIGR00231">
    <property type="entry name" value="small_GTP"/>
    <property type="match status" value="1"/>
</dbReference>
<evidence type="ECO:0000259" key="3">
    <source>
        <dbReference type="Pfam" id="PF26188"/>
    </source>
</evidence>
<dbReference type="SMART" id="SM00173">
    <property type="entry name" value="RAS"/>
    <property type="match status" value="1"/>
</dbReference>
<dbReference type="SMART" id="SM00175">
    <property type="entry name" value="RAB"/>
    <property type="match status" value="1"/>
</dbReference>
<dbReference type="Pfam" id="PF00071">
    <property type="entry name" value="Ras"/>
    <property type="match status" value="1"/>
</dbReference>
<dbReference type="InterPro" id="IPR001806">
    <property type="entry name" value="Small_GTPase"/>
</dbReference>
<evidence type="ECO:0000313" key="4">
    <source>
        <dbReference type="EMBL" id="CAK0837090.1"/>
    </source>
</evidence>
<feature type="compositionally biased region" description="Low complexity" evidence="2">
    <location>
        <begin position="103"/>
        <end position="112"/>
    </location>
</feature>
<dbReference type="PROSITE" id="PS51419">
    <property type="entry name" value="RAB"/>
    <property type="match status" value="1"/>
</dbReference>
<sequence length="586" mass="63208">MSYAYLFKYIIIGDTGVGKSCLLLQFTDKRFRTDHDLTIGVEFGARLITIDHKQIKLQIWDTAGQESFRSITRPLASGLARRKAHRGGGSRRLSSQEPAADTAAAPPGRQRPAGLAEMRERPEFHSAEHTLGVWRAASSRERACVPQNMGDPEVSGKVVQFDGQPSVHMPDARHGYADRRLARPPPPCRGRLRLGRGLLGRNAAIYTYVDRARKLIGQSNVAQLATFANALARLEVRDEQMLTELARALRGKFRKCNTFQAANIANAFARLVFAERTVFLQLLPAYVTAHSRRFSVKDIAQVLNAYAKVQLRSTSVFSSLAGRCRAQVPRMDCHALSVVANAHARLLVRDQPLFEDMARQLQSCEHACSPQAISNLLHAYAKLTPGDAAPEMEGEGGDADAARWLGLVDSVFSCLLAQMARLHEGATAHGICVMAHAAAKVGQHRRQPRVPATLAELALGAGLEAFAPSQLSMLAVAFGEMWPLGGGGAAGDGEDRERFWEALASAARARGGELGAADAANCALAFAASGLPTDTVVQLALGRRCREEEPPPGVAAAMLAAHALSGLQDEVLLPSVAAHAPNILWQ</sequence>
<reference evidence="4" key="1">
    <citation type="submission" date="2023-10" db="EMBL/GenBank/DDBJ databases">
        <authorList>
            <person name="Chen Y."/>
            <person name="Shah S."/>
            <person name="Dougan E. K."/>
            <person name="Thang M."/>
            <person name="Chan C."/>
        </authorList>
    </citation>
    <scope>NUCLEOTIDE SEQUENCE [LARGE SCALE GENOMIC DNA]</scope>
</reference>
<evidence type="ECO:0000313" key="5">
    <source>
        <dbReference type="Proteomes" id="UP001189429"/>
    </source>
</evidence>
<organism evidence="4 5">
    <name type="scientific">Prorocentrum cordatum</name>
    <dbReference type="NCBI Taxonomy" id="2364126"/>
    <lineage>
        <taxon>Eukaryota</taxon>
        <taxon>Sar</taxon>
        <taxon>Alveolata</taxon>
        <taxon>Dinophyceae</taxon>
        <taxon>Prorocentrales</taxon>
        <taxon>Prorocentraceae</taxon>
        <taxon>Prorocentrum</taxon>
    </lineage>
</organism>
<keyword evidence="5" id="KW-1185">Reference proteome</keyword>
<dbReference type="InterPro" id="IPR005225">
    <property type="entry name" value="Small_GTP-bd"/>
</dbReference>
<accession>A0ABN9SWZ8</accession>
<feature type="domain" description="RNA-editing substrate-binding complex 6 protein" evidence="3">
    <location>
        <begin position="211"/>
        <end position="383"/>
    </location>
</feature>
<dbReference type="Gene3D" id="3.40.50.300">
    <property type="entry name" value="P-loop containing nucleotide triphosphate hydrolases"/>
    <property type="match status" value="1"/>
</dbReference>
<comment type="caution">
    <text evidence="4">The sequence shown here is derived from an EMBL/GenBank/DDBJ whole genome shotgun (WGS) entry which is preliminary data.</text>
</comment>
<proteinExistence type="inferred from homology"/>